<accession>A0A6C0HP71</accession>
<reference evidence="1" key="1">
    <citation type="journal article" date="2020" name="Nature">
        <title>Giant virus diversity and host interactions through global metagenomics.</title>
        <authorList>
            <person name="Schulz F."/>
            <person name="Roux S."/>
            <person name="Paez-Espino D."/>
            <person name="Jungbluth S."/>
            <person name="Walsh D.A."/>
            <person name="Denef V.J."/>
            <person name="McMahon K.D."/>
            <person name="Konstantinidis K.T."/>
            <person name="Eloe-Fadrosh E.A."/>
            <person name="Kyrpides N.C."/>
            <person name="Woyke T."/>
        </authorList>
    </citation>
    <scope>NUCLEOTIDE SEQUENCE</scope>
    <source>
        <strain evidence="1">GVMAG-M-3300023184-160</strain>
    </source>
</reference>
<proteinExistence type="predicted"/>
<protein>
    <submittedName>
        <fullName evidence="1">Uncharacterized protein</fullName>
    </submittedName>
</protein>
<evidence type="ECO:0000313" key="1">
    <source>
        <dbReference type="EMBL" id="QHT81895.1"/>
    </source>
</evidence>
<dbReference type="EMBL" id="MN739993">
    <property type="protein sequence ID" value="QHT81895.1"/>
    <property type="molecule type" value="Genomic_DNA"/>
</dbReference>
<dbReference type="AlphaFoldDB" id="A0A6C0HP71"/>
<sequence length="253" mass="30331">MNVLDQYEAERLTIGNAIDMEDDHYFCKMEYDQKPFLIRTDHSCIYRKKTDPSSHYVYVSLTNKSYLEWFEEFYKGIISQFHTQSMDWFEEPMTHHEFECSFINPLKSNIKQQCFDIMCKIDEDKLKREGIEGSLHELEDIEVFPTFHVKGIRFNTKHFMFDIELTQLDRLKPVVKLEDTDTDTIEEYCPSVEDLEETELDLEEESIYDIYDTLNEHIKEDMVENIRKLFLQKNLILKLNLAEVVDDEEPETE</sequence>
<organism evidence="1">
    <name type="scientific">viral metagenome</name>
    <dbReference type="NCBI Taxonomy" id="1070528"/>
    <lineage>
        <taxon>unclassified sequences</taxon>
        <taxon>metagenomes</taxon>
        <taxon>organismal metagenomes</taxon>
    </lineage>
</organism>
<name>A0A6C0HP71_9ZZZZ</name>